<feature type="region of interest" description="Disordered" evidence="4">
    <location>
        <begin position="379"/>
        <end position="420"/>
    </location>
</feature>
<dbReference type="PROSITE" id="PS00107">
    <property type="entry name" value="PROTEIN_KINASE_ATP"/>
    <property type="match status" value="1"/>
</dbReference>
<dbReference type="EMBL" id="JBEDUW010000006">
    <property type="protein sequence ID" value="KAK9925016.1"/>
    <property type="molecule type" value="Genomic_DNA"/>
</dbReference>
<reference evidence="6 7" key="1">
    <citation type="journal article" date="2023" name="G3 (Bethesda)">
        <title>A chromosome-length genome assembly and annotation of blackberry (Rubus argutus, cv. 'Hillquist').</title>
        <authorList>
            <person name="Bruna T."/>
            <person name="Aryal R."/>
            <person name="Dudchenko O."/>
            <person name="Sargent D.J."/>
            <person name="Mead D."/>
            <person name="Buti M."/>
            <person name="Cavallini A."/>
            <person name="Hytonen T."/>
            <person name="Andres J."/>
            <person name="Pham M."/>
            <person name="Weisz D."/>
            <person name="Mascagni F."/>
            <person name="Usai G."/>
            <person name="Natali L."/>
            <person name="Bassil N."/>
            <person name="Fernandez G.E."/>
            <person name="Lomsadze A."/>
            <person name="Armour M."/>
            <person name="Olukolu B."/>
            <person name="Poorten T."/>
            <person name="Britton C."/>
            <person name="Davik J."/>
            <person name="Ashrafi H."/>
            <person name="Aiden E.L."/>
            <person name="Borodovsky M."/>
            <person name="Worthington M."/>
        </authorList>
    </citation>
    <scope>NUCLEOTIDE SEQUENCE [LARGE SCALE GENOMIC DNA]</scope>
    <source>
        <strain evidence="6">PI 553951</strain>
    </source>
</reference>
<dbReference type="PANTHER" id="PTHR24056:SF188">
    <property type="entry name" value="CYCLIN-DEPENDENT KINASE C-2 C"/>
    <property type="match status" value="1"/>
</dbReference>
<protein>
    <recommendedName>
        <fullName evidence="5">Protein kinase domain-containing protein</fullName>
    </recommendedName>
</protein>
<dbReference type="PANTHER" id="PTHR24056">
    <property type="entry name" value="CELL DIVISION PROTEIN KINASE"/>
    <property type="match status" value="1"/>
</dbReference>
<feature type="binding site" evidence="3">
    <location>
        <position position="188"/>
    </location>
    <ligand>
        <name>ATP</name>
        <dbReference type="ChEBI" id="CHEBI:30616"/>
    </ligand>
</feature>
<sequence>MGCISSKRAAPGSPCIDYSAAVAGNGSVLLEPSVTNKKKIKDHNNHTSSNPDLRKTSSTKNSSFNHKDHNQTHNQIVQQDKDKDKDKDRDKSSDDHKSRELKKSKKDGSSHGKGGFSFRFGFSHRSLEAEQVAAGWPSWLSTAAGEAIYGWVPLRADAYEKLEKIGQGTYSSVFRAREVETGRILALKKVRFDNFQPESIRFMAREIMILRRLDHPNIMKLEGIITSRSSTSIYLVFEYMEHDLAGLVAANDIKFSDMQIKCYMRQLFSAVEHCHLRELFLGKPILKGRTEVEQLHKIFKLCGSPPEEYWKNSKLSHATMFKPQYSYESSLRERCKEFPTTSVDLLQTLLSVEPYKRGTASSALMSEYFRTRPYACDPSKLPKYPPTKEMDAKSREDAQRKKHGARARDTAARKPRRIRKTLQETNSAKLVPKRMGKTITVANLLVETMAVTPIS</sequence>
<dbReference type="AlphaFoldDB" id="A0AAW1WMN9"/>
<dbReference type="Gene3D" id="3.30.200.20">
    <property type="entry name" value="Phosphorylase Kinase, domain 1"/>
    <property type="match status" value="1"/>
</dbReference>
<keyword evidence="2 3" id="KW-0067">ATP-binding</keyword>
<feature type="compositionally biased region" description="Basic and acidic residues" evidence="4">
    <location>
        <begin position="386"/>
        <end position="399"/>
    </location>
</feature>
<dbReference type="GO" id="GO:0005524">
    <property type="term" value="F:ATP binding"/>
    <property type="evidence" value="ECO:0007669"/>
    <property type="project" value="UniProtKB-UniRule"/>
</dbReference>
<evidence type="ECO:0000256" key="4">
    <source>
        <dbReference type="SAM" id="MobiDB-lite"/>
    </source>
</evidence>
<dbReference type="InterPro" id="IPR011009">
    <property type="entry name" value="Kinase-like_dom_sf"/>
</dbReference>
<dbReference type="Gene3D" id="1.10.510.10">
    <property type="entry name" value="Transferase(Phosphotransferase) domain 1"/>
    <property type="match status" value="1"/>
</dbReference>
<evidence type="ECO:0000256" key="2">
    <source>
        <dbReference type="ARBA" id="ARBA00022840"/>
    </source>
</evidence>
<dbReference type="SUPFAM" id="SSF56112">
    <property type="entry name" value="Protein kinase-like (PK-like)"/>
    <property type="match status" value="1"/>
</dbReference>
<evidence type="ECO:0000256" key="3">
    <source>
        <dbReference type="PROSITE-ProRule" id="PRU10141"/>
    </source>
</evidence>
<dbReference type="InterPro" id="IPR000719">
    <property type="entry name" value="Prot_kinase_dom"/>
</dbReference>
<gene>
    <name evidence="6" type="ORF">M0R45_033357</name>
</gene>
<comment type="caution">
    <text evidence="6">The sequence shown here is derived from an EMBL/GenBank/DDBJ whole genome shotgun (WGS) entry which is preliminary data.</text>
</comment>
<dbReference type="InterPro" id="IPR050108">
    <property type="entry name" value="CDK"/>
</dbReference>
<dbReference type="GO" id="GO:0005634">
    <property type="term" value="C:nucleus"/>
    <property type="evidence" value="ECO:0007669"/>
    <property type="project" value="TreeGrafter"/>
</dbReference>
<evidence type="ECO:0000256" key="1">
    <source>
        <dbReference type="ARBA" id="ARBA00022741"/>
    </source>
</evidence>
<feature type="domain" description="Protein kinase" evidence="5">
    <location>
        <begin position="159"/>
        <end position="455"/>
    </location>
</feature>
<proteinExistence type="predicted"/>
<dbReference type="Pfam" id="PF00069">
    <property type="entry name" value="Pkinase"/>
    <property type="match status" value="1"/>
</dbReference>
<dbReference type="FunFam" id="3.30.200.20:FF:000021">
    <property type="entry name" value="probable serine/threonine-protein kinase At1g54610"/>
    <property type="match status" value="1"/>
</dbReference>
<accession>A0AAW1WMN9</accession>
<evidence type="ECO:0000313" key="7">
    <source>
        <dbReference type="Proteomes" id="UP001457282"/>
    </source>
</evidence>
<feature type="compositionally biased region" description="Basic and acidic residues" evidence="4">
    <location>
        <begin position="79"/>
        <end position="98"/>
    </location>
</feature>
<dbReference type="InterPro" id="IPR017441">
    <property type="entry name" value="Protein_kinase_ATP_BS"/>
</dbReference>
<organism evidence="6 7">
    <name type="scientific">Rubus argutus</name>
    <name type="common">Southern blackberry</name>
    <dbReference type="NCBI Taxonomy" id="59490"/>
    <lineage>
        <taxon>Eukaryota</taxon>
        <taxon>Viridiplantae</taxon>
        <taxon>Streptophyta</taxon>
        <taxon>Embryophyta</taxon>
        <taxon>Tracheophyta</taxon>
        <taxon>Spermatophyta</taxon>
        <taxon>Magnoliopsida</taxon>
        <taxon>eudicotyledons</taxon>
        <taxon>Gunneridae</taxon>
        <taxon>Pentapetalae</taxon>
        <taxon>rosids</taxon>
        <taxon>fabids</taxon>
        <taxon>Rosales</taxon>
        <taxon>Rosaceae</taxon>
        <taxon>Rosoideae</taxon>
        <taxon>Rosoideae incertae sedis</taxon>
        <taxon>Rubus</taxon>
    </lineage>
</organism>
<dbReference type="PROSITE" id="PS50011">
    <property type="entry name" value="PROTEIN_KINASE_DOM"/>
    <property type="match status" value="1"/>
</dbReference>
<feature type="compositionally biased region" description="Polar residues" evidence="4">
    <location>
        <begin position="46"/>
        <end position="64"/>
    </location>
</feature>
<dbReference type="GO" id="GO:0008353">
    <property type="term" value="F:RNA polymerase II CTD heptapeptide repeat kinase activity"/>
    <property type="evidence" value="ECO:0007669"/>
    <property type="project" value="TreeGrafter"/>
</dbReference>
<feature type="region of interest" description="Disordered" evidence="4">
    <location>
        <begin position="34"/>
        <end position="112"/>
    </location>
</feature>
<keyword evidence="1 3" id="KW-0547">Nucleotide-binding</keyword>
<evidence type="ECO:0000259" key="5">
    <source>
        <dbReference type="PROSITE" id="PS50011"/>
    </source>
</evidence>
<dbReference type="GO" id="GO:0032968">
    <property type="term" value="P:positive regulation of transcription elongation by RNA polymerase II"/>
    <property type="evidence" value="ECO:0007669"/>
    <property type="project" value="TreeGrafter"/>
</dbReference>
<keyword evidence="7" id="KW-1185">Reference proteome</keyword>
<name>A0AAW1WMN9_RUBAR</name>
<dbReference type="GO" id="GO:0000307">
    <property type="term" value="C:cyclin-dependent protein kinase holoenzyme complex"/>
    <property type="evidence" value="ECO:0007669"/>
    <property type="project" value="TreeGrafter"/>
</dbReference>
<evidence type="ECO:0000313" key="6">
    <source>
        <dbReference type="EMBL" id="KAK9925016.1"/>
    </source>
</evidence>
<dbReference type="Proteomes" id="UP001457282">
    <property type="component" value="Unassembled WGS sequence"/>
</dbReference>